<dbReference type="AlphaFoldDB" id="A0A7Y4P586"/>
<reference evidence="1 2" key="1">
    <citation type="submission" date="2020-05" db="EMBL/GenBank/DDBJ databases">
        <authorList>
            <person name="Niu N."/>
        </authorList>
    </citation>
    <scope>NUCLEOTIDE SEQUENCE [LARGE SCALE GENOMIC DNA]</scope>
    <source>
        <strain evidence="1 2">LMG10982</strain>
    </source>
</reference>
<dbReference type="Proteomes" id="UP000541421">
    <property type="component" value="Unassembled WGS sequence"/>
</dbReference>
<dbReference type="RefSeq" id="WP_171587590.1">
    <property type="nucleotide sequence ID" value="NZ_JABGBO010000001.1"/>
</dbReference>
<gene>
    <name evidence="1" type="ORF">HKX40_00400</name>
</gene>
<keyword evidence="2" id="KW-1185">Reference proteome</keyword>
<evidence type="ECO:0000313" key="2">
    <source>
        <dbReference type="Proteomes" id="UP000541421"/>
    </source>
</evidence>
<proteinExistence type="predicted"/>
<evidence type="ECO:0000313" key="1">
    <source>
        <dbReference type="EMBL" id="NOL48599.1"/>
    </source>
</evidence>
<organism evidence="1 2">
    <name type="scientific">Pelistega europaea</name>
    <dbReference type="NCBI Taxonomy" id="106147"/>
    <lineage>
        <taxon>Bacteria</taxon>
        <taxon>Pseudomonadati</taxon>
        <taxon>Pseudomonadota</taxon>
        <taxon>Betaproteobacteria</taxon>
        <taxon>Burkholderiales</taxon>
        <taxon>Alcaligenaceae</taxon>
        <taxon>Pelistega</taxon>
    </lineage>
</organism>
<accession>A0A7Y4P586</accession>
<comment type="caution">
    <text evidence="1">The sequence shown here is derived from an EMBL/GenBank/DDBJ whole genome shotgun (WGS) entry which is preliminary data.</text>
</comment>
<name>A0A7Y4P586_9BURK</name>
<dbReference type="EMBL" id="JABGBO010000001">
    <property type="protein sequence ID" value="NOL48599.1"/>
    <property type="molecule type" value="Genomic_DNA"/>
</dbReference>
<protein>
    <submittedName>
        <fullName evidence="1">Uncharacterized protein</fullName>
    </submittedName>
</protein>
<sequence>MRSWLEEHNWRQGSFVKREDLARLRLLLPEYFGEDSNILLIVASQSCDVCASPDTEKFIEFIIARQIDTLNGNLMYNKHPRYLHIKALNNEGENVENIYLELRAHEKIKLSKDAIYQMIQAIAPDIDMALDAKTCQQFADWLAARYNRPALPTVFENRFNQQWQKRKREKDTEKLNEDILGIYVDIYPDKELEDNESYQVQLLFLISDFAEQDESLKKEIRELMKKYENTLLDAGCVVLASQMATEQKISVATFRNYRRFYLDSMSYKNETLQPLHYG</sequence>